<dbReference type="Pfam" id="PF04138">
    <property type="entry name" value="GtrA_DPMS_TM"/>
    <property type="match status" value="1"/>
</dbReference>
<evidence type="ECO:0000259" key="7">
    <source>
        <dbReference type="Pfam" id="PF04138"/>
    </source>
</evidence>
<accession>A0A4R3K225</accession>
<name>A0A4R3K225_9FIRM</name>
<protein>
    <submittedName>
        <fullName evidence="8">Putative flippase GtrA</fullName>
    </submittedName>
</protein>
<feature type="domain" description="GtrA/DPMS transmembrane" evidence="7">
    <location>
        <begin position="12"/>
        <end position="134"/>
    </location>
</feature>
<feature type="transmembrane region" description="Helical" evidence="6">
    <location>
        <begin position="111"/>
        <end position="128"/>
    </location>
</feature>
<organism evidence="8 9">
    <name type="scientific">Pectinatus cerevisiiphilus</name>
    <dbReference type="NCBI Taxonomy" id="86956"/>
    <lineage>
        <taxon>Bacteria</taxon>
        <taxon>Bacillati</taxon>
        <taxon>Bacillota</taxon>
        <taxon>Negativicutes</taxon>
        <taxon>Selenomonadales</taxon>
        <taxon>Selenomonadaceae</taxon>
        <taxon>Pectinatus</taxon>
    </lineage>
</organism>
<evidence type="ECO:0000256" key="3">
    <source>
        <dbReference type="ARBA" id="ARBA00022692"/>
    </source>
</evidence>
<keyword evidence="9" id="KW-1185">Reference proteome</keyword>
<evidence type="ECO:0000256" key="4">
    <source>
        <dbReference type="ARBA" id="ARBA00022989"/>
    </source>
</evidence>
<comment type="similarity">
    <text evidence="2">Belongs to the GtrA family.</text>
</comment>
<comment type="subcellular location">
    <subcellularLocation>
        <location evidence="1">Membrane</location>
        <topology evidence="1">Multi-pass membrane protein</topology>
    </subcellularLocation>
</comment>
<evidence type="ECO:0000256" key="6">
    <source>
        <dbReference type="SAM" id="Phobius"/>
    </source>
</evidence>
<proteinExistence type="inferred from homology"/>
<gene>
    <name evidence="8" type="ORF">EDC37_12519</name>
</gene>
<feature type="transmembrane region" description="Helical" evidence="6">
    <location>
        <begin position="12"/>
        <end position="32"/>
    </location>
</feature>
<keyword evidence="5 6" id="KW-0472">Membrane</keyword>
<keyword evidence="4 6" id="KW-1133">Transmembrane helix</keyword>
<dbReference type="GO" id="GO:0000271">
    <property type="term" value="P:polysaccharide biosynthetic process"/>
    <property type="evidence" value="ECO:0007669"/>
    <property type="project" value="InterPro"/>
</dbReference>
<dbReference type="GO" id="GO:0005886">
    <property type="term" value="C:plasma membrane"/>
    <property type="evidence" value="ECO:0007669"/>
    <property type="project" value="TreeGrafter"/>
</dbReference>
<dbReference type="InterPro" id="IPR007267">
    <property type="entry name" value="GtrA_DPMS_TM"/>
</dbReference>
<evidence type="ECO:0000313" key="9">
    <source>
        <dbReference type="Proteomes" id="UP000295188"/>
    </source>
</evidence>
<sequence>MLNSLKNASFFRFLLVGIINTIIGTTLMFMFYKILVLGYWLSSAIAYIIAGLVSYFLNKKFTFKSDTKNISGIIKFVILLCICYFIAYTIAKTFTFFVLSKSGLSIQDIEQIAMLVGMVFYSLLNYFGQKIWVFN</sequence>
<dbReference type="EMBL" id="SMAA01000025">
    <property type="protein sequence ID" value="TCS76028.1"/>
    <property type="molecule type" value="Genomic_DNA"/>
</dbReference>
<feature type="transmembrane region" description="Helical" evidence="6">
    <location>
        <begin position="38"/>
        <end position="58"/>
    </location>
</feature>
<dbReference type="PANTHER" id="PTHR38459">
    <property type="entry name" value="PROPHAGE BACTOPRENOL-LINKED GLUCOSE TRANSLOCASE HOMOLOG"/>
    <property type="match status" value="1"/>
</dbReference>
<dbReference type="PANTHER" id="PTHR38459:SF1">
    <property type="entry name" value="PROPHAGE BACTOPRENOL-LINKED GLUCOSE TRANSLOCASE HOMOLOG"/>
    <property type="match status" value="1"/>
</dbReference>
<dbReference type="OrthoDB" id="9812049at2"/>
<dbReference type="AlphaFoldDB" id="A0A4R3K225"/>
<evidence type="ECO:0000256" key="1">
    <source>
        <dbReference type="ARBA" id="ARBA00004141"/>
    </source>
</evidence>
<dbReference type="Proteomes" id="UP000295188">
    <property type="component" value="Unassembled WGS sequence"/>
</dbReference>
<feature type="transmembrane region" description="Helical" evidence="6">
    <location>
        <begin position="70"/>
        <end position="91"/>
    </location>
</feature>
<evidence type="ECO:0000256" key="2">
    <source>
        <dbReference type="ARBA" id="ARBA00009399"/>
    </source>
</evidence>
<evidence type="ECO:0000313" key="8">
    <source>
        <dbReference type="EMBL" id="TCS76028.1"/>
    </source>
</evidence>
<keyword evidence="3 6" id="KW-0812">Transmembrane</keyword>
<comment type="caution">
    <text evidence="8">The sequence shown here is derived from an EMBL/GenBank/DDBJ whole genome shotgun (WGS) entry which is preliminary data.</text>
</comment>
<dbReference type="RefSeq" id="WP_132551511.1">
    <property type="nucleotide sequence ID" value="NZ_SMAA01000025.1"/>
</dbReference>
<reference evidence="8 9" key="1">
    <citation type="submission" date="2019-03" db="EMBL/GenBank/DDBJ databases">
        <title>Genomic Encyclopedia of Type Strains, Phase IV (KMG-IV): sequencing the most valuable type-strain genomes for metagenomic binning, comparative biology and taxonomic classification.</title>
        <authorList>
            <person name="Goeker M."/>
        </authorList>
    </citation>
    <scope>NUCLEOTIDE SEQUENCE [LARGE SCALE GENOMIC DNA]</scope>
    <source>
        <strain evidence="8 9">DSM 20467</strain>
    </source>
</reference>
<dbReference type="InterPro" id="IPR051401">
    <property type="entry name" value="GtrA_CellWall_Glycosyl"/>
</dbReference>
<evidence type="ECO:0000256" key="5">
    <source>
        <dbReference type="ARBA" id="ARBA00023136"/>
    </source>
</evidence>